<keyword evidence="4" id="KW-1185">Reference proteome</keyword>
<dbReference type="EC" id="2.4.1.11" evidence="3"/>
<dbReference type="GO" id="GO:0004373">
    <property type="term" value="F:alpha-1,4-glucan glucosyltransferase (UDP-glucose donor) activity"/>
    <property type="evidence" value="ECO:0007669"/>
    <property type="project" value="UniProtKB-EC"/>
</dbReference>
<accession>A0A9C7LAQ3</accession>
<organism evidence="3 4">
    <name type="scientific">Pseudoneobacillus rhizosphaerae</name>
    <dbReference type="NCBI Taxonomy" id="2880968"/>
    <lineage>
        <taxon>Bacteria</taxon>
        <taxon>Bacillati</taxon>
        <taxon>Bacillota</taxon>
        <taxon>Bacilli</taxon>
        <taxon>Bacillales</taxon>
        <taxon>Bacillaceae</taxon>
        <taxon>Pseudoneobacillus</taxon>
    </lineage>
</organism>
<dbReference type="InterPro" id="IPR028098">
    <property type="entry name" value="Glyco_trans_4-like_N"/>
</dbReference>
<gene>
    <name evidence="3" type="ORF">NEOCIP111885_03118</name>
</gene>
<evidence type="ECO:0000313" key="4">
    <source>
        <dbReference type="Proteomes" id="UP000789845"/>
    </source>
</evidence>
<proteinExistence type="predicted"/>
<comment type="caution">
    <text evidence="3">The sequence shown here is derived from an EMBL/GenBank/DDBJ whole genome shotgun (WGS) entry which is preliminary data.</text>
</comment>
<feature type="domain" description="Glycosyltransferase subfamily 4-like N-terminal" evidence="2">
    <location>
        <begin position="36"/>
        <end position="210"/>
    </location>
</feature>
<evidence type="ECO:0000259" key="2">
    <source>
        <dbReference type="Pfam" id="PF13439"/>
    </source>
</evidence>
<dbReference type="Gene3D" id="3.40.50.2000">
    <property type="entry name" value="Glycogen Phosphorylase B"/>
    <property type="match status" value="2"/>
</dbReference>
<dbReference type="EMBL" id="CAKJTG010000018">
    <property type="protein sequence ID" value="CAG9609376.1"/>
    <property type="molecule type" value="Genomic_DNA"/>
</dbReference>
<dbReference type="Pfam" id="PF13439">
    <property type="entry name" value="Glyco_transf_4"/>
    <property type="match status" value="1"/>
</dbReference>
<sequence length="420" mass="48394">MVKLEMKDREIQDTYISNPKRLTILMLTWEFPPHIIGGLARHTEGLSLQLQKQGVDVHVITTKPNHMVSAFEEFEGVKVHRVEPLNAMDPQFLNWIGGLNLRIAEKAFELSRENKFHLIHAHDWLVGEAAQILAKELKLPLITTIHATEYGRNAGIHTELQNFIHNKELQLIQSSQQVIVCSEYMKEEIRGIFQISESKMSIIPNGVQIEKHRGDGHSSLHPILQKEKRKIIFSIGRLVKEKGFDLLIEAASKMNRKDICFVLAGNGPMYEEYERLIRLHKLEDVIYLIGFISDQHRNQFFERCSMAIFPSRYEPFGIVALEAMTFSKPIIVSETGGLRGINEHLVTGLFMKPDDVESLIIQIEMILSNPKVAQKMAINGKALVEYYYSWQRVAEMTKRQYEELQLLFSINEELNGMYIK</sequence>
<feature type="domain" description="Glycosyl transferase family 1" evidence="1">
    <location>
        <begin position="225"/>
        <end position="381"/>
    </location>
</feature>
<keyword evidence="3" id="KW-0808">Transferase</keyword>
<protein>
    <submittedName>
        <fullName evidence="3">Glycogen synthase</fullName>
        <ecNumber evidence="3">2.4.1.11</ecNumber>
    </submittedName>
</protein>
<reference evidence="3" key="1">
    <citation type="submission" date="2021-10" db="EMBL/GenBank/DDBJ databases">
        <authorList>
            <person name="Criscuolo A."/>
        </authorList>
    </citation>
    <scope>NUCLEOTIDE SEQUENCE</scope>
    <source>
        <strain evidence="3">CIP111885</strain>
    </source>
</reference>
<dbReference type="InterPro" id="IPR001296">
    <property type="entry name" value="Glyco_trans_1"/>
</dbReference>
<dbReference type="CDD" id="cd03801">
    <property type="entry name" value="GT4_PimA-like"/>
    <property type="match status" value="1"/>
</dbReference>
<dbReference type="PANTHER" id="PTHR45947:SF3">
    <property type="entry name" value="SULFOQUINOVOSYL TRANSFERASE SQD2"/>
    <property type="match status" value="1"/>
</dbReference>
<name>A0A9C7LAQ3_9BACI</name>
<keyword evidence="3" id="KW-0328">Glycosyltransferase</keyword>
<dbReference type="InterPro" id="IPR050194">
    <property type="entry name" value="Glycosyltransferase_grp1"/>
</dbReference>
<dbReference type="SUPFAM" id="SSF53756">
    <property type="entry name" value="UDP-Glycosyltransferase/glycogen phosphorylase"/>
    <property type="match status" value="1"/>
</dbReference>
<evidence type="ECO:0000313" key="3">
    <source>
        <dbReference type="EMBL" id="CAG9609376.1"/>
    </source>
</evidence>
<dbReference type="Proteomes" id="UP000789845">
    <property type="component" value="Unassembled WGS sequence"/>
</dbReference>
<evidence type="ECO:0000259" key="1">
    <source>
        <dbReference type="Pfam" id="PF00534"/>
    </source>
</evidence>
<dbReference type="RefSeq" id="WP_230497609.1">
    <property type="nucleotide sequence ID" value="NZ_CAKJTG010000018.1"/>
</dbReference>
<dbReference type="Pfam" id="PF00534">
    <property type="entry name" value="Glycos_transf_1"/>
    <property type="match status" value="1"/>
</dbReference>
<dbReference type="PANTHER" id="PTHR45947">
    <property type="entry name" value="SULFOQUINOVOSYL TRANSFERASE SQD2"/>
    <property type="match status" value="1"/>
</dbReference>
<dbReference type="AlphaFoldDB" id="A0A9C7LAQ3"/>